<gene>
    <name evidence="4" type="ORF">AQUCO_00500177v1</name>
</gene>
<dbReference type="Proteomes" id="UP000230069">
    <property type="component" value="Unassembled WGS sequence"/>
</dbReference>
<dbReference type="CDD" id="cd18186">
    <property type="entry name" value="BTB_POZ_ZBTB_KLHL-like"/>
    <property type="match status" value="1"/>
</dbReference>
<dbReference type="SMART" id="SM00225">
    <property type="entry name" value="BTB"/>
    <property type="match status" value="1"/>
</dbReference>
<evidence type="ECO:0000313" key="5">
    <source>
        <dbReference type="Proteomes" id="UP000230069"/>
    </source>
</evidence>
<evidence type="ECO:0000259" key="3">
    <source>
        <dbReference type="PROSITE" id="PS50097"/>
    </source>
</evidence>
<evidence type="ECO:0000313" key="4">
    <source>
        <dbReference type="EMBL" id="PIA58064.1"/>
    </source>
</evidence>
<evidence type="ECO:0000256" key="1">
    <source>
        <dbReference type="ARBA" id="ARBA00002668"/>
    </source>
</evidence>
<dbReference type="Gene3D" id="3.30.710.10">
    <property type="entry name" value="Potassium Channel Kv1.1, Chain A"/>
    <property type="match status" value="1"/>
</dbReference>
<dbReference type="FunCoup" id="A0A2G5EQN5">
    <property type="interactions" value="192"/>
</dbReference>
<dbReference type="PROSITE" id="PS50097">
    <property type="entry name" value="BTB"/>
    <property type="match status" value="1"/>
</dbReference>
<accession>A0A2G5EQN5</accession>
<dbReference type="PANTHER" id="PTHR47274:SF1">
    <property type="entry name" value="BTB_POZ DOMAIN CONTAINING PROTEIN, EXPRESSED"/>
    <property type="match status" value="1"/>
</dbReference>
<organism evidence="4 5">
    <name type="scientific">Aquilegia coerulea</name>
    <name type="common">Rocky mountain columbine</name>
    <dbReference type="NCBI Taxonomy" id="218851"/>
    <lineage>
        <taxon>Eukaryota</taxon>
        <taxon>Viridiplantae</taxon>
        <taxon>Streptophyta</taxon>
        <taxon>Embryophyta</taxon>
        <taxon>Tracheophyta</taxon>
        <taxon>Spermatophyta</taxon>
        <taxon>Magnoliopsida</taxon>
        <taxon>Ranunculales</taxon>
        <taxon>Ranunculaceae</taxon>
        <taxon>Thalictroideae</taxon>
        <taxon>Aquilegia</taxon>
    </lineage>
</organism>
<feature type="domain" description="BTB" evidence="3">
    <location>
        <begin position="93"/>
        <end position="163"/>
    </location>
</feature>
<name>A0A2G5EQN5_AQUCA</name>
<dbReference type="OrthoDB" id="6359943at2759"/>
<evidence type="ECO:0000256" key="2">
    <source>
        <dbReference type="ARBA" id="ARBA00004906"/>
    </source>
</evidence>
<dbReference type="AlphaFoldDB" id="A0A2G5EQN5"/>
<comment type="pathway">
    <text evidence="2">Protein modification; protein ubiquitination.</text>
</comment>
<dbReference type="InterPro" id="IPR044784">
    <property type="entry name" value="At1g01640-like"/>
</dbReference>
<dbReference type="STRING" id="218851.A0A2G5EQN5"/>
<dbReference type="Gene3D" id="1.25.40.420">
    <property type="match status" value="1"/>
</dbReference>
<protein>
    <recommendedName>
        <fullName evidence="3">BTB domain-containing protein</fullName>
    </recommendedName>
</protein>
<comment type="function">
    <text evidence="1">May act as a substrate-specific adapter of an E3 ubiquitin-protein ligase complex (CUL3-RBX1-BTB) which mediates the ubiquitination and subsequent proteasomal degradation of target proteins.</text>
</comment>
<dbReference type="SUPFAM" id="SSF54695">
    <property type="entry name" value="POZ domain"/>
    <property type="match status" value="1"/>
</dbReference>
<dbReference type="InParanoid" id="A0A2G5EQN5"/>
<dbReference type="PANTHER" id="PTHR47274">
    <property type="entry name" value="BTB/POZ DOMAIN CONTAINING PROTEIN, EXPRESSED-RELATED"/>
    <property type="match status" value="1"/>
</dbReference>
<proteinExistence type="predicted"/>
<dbReference type="Pfam" id="PF00651">
    <property type="entry name" value="BTB"/>
    <property type="match status" value="1"/>
</dbReference>
<dbReference type="InterPro" id="IPR000210">
    <property type="entry name" value="BTB/POZ_dom"/>
</dbReference>
<dbReference type="EMBL" id="KZ305022">
    <property type="protein sequence ID" value="PIA58064.1"/>
    <property type="molecule type" value="Genomic_DNA"/>
</dbReference>
<dbReference type="InterPro" id="IPR011333">
    <property type="entry name" value="SKP1/BTB/POZ_sf"/>
</dbReference>
<reference evidence="4 5" key="1">
    <citation type="submission" date="2017-09" db="EMBL/GenBank/DDBJ databases">
        <title>WGS assembly of Aquilegia coerulea Goldsmith.</title>
        <authorList>
            <person name="Hodges S."/>
            <person name="Kramer E."/>
            <person name="Nordborg M."/>
            <person name="Tomkins J."/>
            <person name="Borevitz J."/>
            <person name="Derieg N."/>
            <person name="Yan J."/>
            <person name="Mihaltcheva S."/>
            <person name="Hayes R.D."/>
            <person name="Rokhsar D."/>
        </authorList>
    </citation>
    <scope>NUCLEOTIDE SEQUENCE [LARGE SCALE GENOMIC DNA]</scope>
    <source>
        <strain evidence="5">cv. Goldsmith</strain>
    </source>
</reference>
<sequence>MDCSICGSMPIALRTPRNLICLTCYEGAKSLITFVSNNVENVNSPVSQSNSSAKGFANAMKLVKEMKEREEMLNEKLGFLSGLLVAFRDELHSDIQVKPGNGPSISAHRSLLAARSIIFKNILEESDGCKAPPTETISLPELDHEELQSLLEFLYSGSLPSEKISKHVYALYTAADKYDIPFLQKFCEHWMLGSLNLSNALNILETSDVCPTTTLKDSAMNFIVNHMEDIVFSTAYDAFALKNPHLNVQLTRALLIETKRKNHDSPV</sequence>
<keyword evidence="5" id="KW-1185">Reference proteome</keyword>